<dbReference type="Pfam" id="PF14595">
    <property type="entry name" value="Thioredoxin_9"/>
    <property type="match status" value="1"/>
</dbReference>
<dbReference type="SUPFAM" id="SSF52833">
    <property type="entry name" value="Thioredoxin-like"/>
    <property type="match status" value="1"/>
</dbReference>
<sequence length="183" mass="21714">MNLEEWFLKGIDAQSYVEAMTCHKEDLIYIYEHFHIDASDHPLFEQLQKRNLRAIIITEDWCGDAMLNIPVFLRFAEAGHIHTHFLLRDQNTELMDQYLTKDSRSIPKMIIINTQGEEVATWGPRAPEVQEFIDQSMEGLKNKETDDYESKQKEMLTFITKAYRNNQDFWNAVYNDLKKTLQY</sequence>
<dbReference type="InterPro" id="IPR036249">
    <property type="entry name" value="Thioredoxin-like_sf"/>
</dbReference>
<dbReference type="Proteomes" id="UP000831787">
    <property type="component" value="Chromosome"/>
</dbReference>
<organism evidence="1 2">
    <name type="scientific">Halobacillus salinarum</name>
    <dbReference type="NCBI Taxonomy" id="2932257"/>
    <lineage>
        <taxon>Bacteria</taxon>
        <taxon>Bacillati</taxon>
        <taxon>Bacillota</taxon>
        <taxon>Bacilli</taxon>
        <taxon>Bacillales</taxon>
        <taxon>Bacillaceae</taxon>
        <taxon>Halobacillus</taxon>
    </lineage>
</organism>
<dbReference type="EMBL" id="CP095073">
    <property type="protein sequence ID" value="UOQ46073.1"/>
    <property type="molecule type" value="Genomic_DNA"/>
</dbReference>
<reference evidence="1 2" key="1">
    <citation type="submission" date="2022-04" db="EMBL/GenBank/DDBJ databases">
        <title>Halobacillus sp. isolated from saltern.</title>
        <authorList>
            <person name="Won M."/>
            <person name="Lee C.-M."/>
            <person name="Woen H.-Y."/>
            <person name="Kwon S.-W."/>
        </authorList>
    </citation>
    <scope>NUCLEOTIDE SEQUENCE [LARGE SCALE GENOMIC DNA]</scope>
    <source>
        <strain evidence="1 2">SSBR10-3</strain>
    </source>
</reference>
<keyword evidence="2" id="KW-1185">Reference proteome</keyword>
<dbReference type="RefSeq" id="WP_244713078.1">
    <property type="nucleotide sequence ID" value="NZ_CP095073.1"/>
</dbReference>
<gene>
    <name evidence="1" type="ORF">MUN89_09220</name>
</gene>
<proteinExistence type="predicted"/>
<accession>A0ABY4ENP1</accession>
<dbReference type="Gene3D" id="3.40.30.10">
    <property type="entry name" value="Glutaredoxin"/>
    <property type="match status" value="1"/>
</dbReference>
<name>A0ABY4ENP1_9BACI</name>
<protein>
    <submittedName>
        <fullName evidence="1">Thioredoxin family protein</fullName>
    </submittedName>
</protein>
<evidence type="ECO:0000313" key="1">
    <source>
        <dbReference type="EMBL" id="UOQ46073.1"/>
    </source>
</evidence>
<evidence type="ECO:0000313" key="2">
    <source>
        <dbReference type="Proteomes" id="UP000831787"/>
    </source>
</evidence>